<comment type="subunit">
    <text evidence="3 13">Monomer.</text>
</comment>
<dbReference type="InterPro" id="IPR029046">
    <property type="entry name" value="LolA/LolB/LppX"/>
</dbReference>
<keyword evidence="9 13" id="KW-0564">Palmitate</keyword>
<keyword evidence="11 13" id="KW-0998">Cell outer membrane</keyword>
<dbReference type="Proteomes" id="UP000262917">
    <property type="component" value="Unassembled WGS sequence"/>
</dbReference>
<evidence type="ECO:0000256" key="5">
    <source>
        <dbReference type="ARBA" id="ARBA00022448"/>
    </source>
</evidence>
<dbReference type="GO" id="GO:0009279">
    <property type="term" value="C:cell outer membrane"/>
    <property type="evidence" value="ECO:0007669"/>
    <property type="project" value="UniProtKB-SubCell"/>
</dbReference>
<protein>
    <recommendedName>
        <fullName evidence="4 13">Outer-membrane lipoprotein LolB</fullName>
    </recommendedName>
</protein>
<keyword evidence="5 13" id="KW-0813">Transport</keyword>
<keyword evidence="10 13" id="KW-0143">Chaperone</keyword>
<evidence type="ECO:0000256" key="7">
    <source>
        <dbReference type="ARBA" id="ARBA00022927"/>
    </source>
</evidence>
<dbReference type="NCBIfam" id="TIGR00548">
    <property type="entry name" value="lolB"/>
    <property type="match status" value="1"/>
</dbReference>
<name>A0A372DJ80_9GAMM</name>
<evidence type="ECO:0000256" key="2">
    <source>
        <dbReference type="ARBA" id="ARBA00009696"/>
    </source>
</evidence>
<evidence type="ECO:0000256" key="9">
    <source>
        <dbReference type="ARBA" id="ARBA00023139"/>
    </source>
</evidence>
<evidence type="ECO:0000256" key="10">
    <source>
        <dbReference type="ARBA" id="ARBA00023186"/>
    </source>
</evidence>
<keyword evidence="16" id="KW-1185">Reference proteome</keyword>
<sequence>MSVRGCLFAVLGAGLLAGCVTPAPRAPLPPAARAAAEAQQQARETALARAADWGLQGRVALANDGRGGSGRIDWRQTGAAYAVALSAPVTRQSWRLQGDADGARLDGLEGGPRVGDDAVQLLRETTGWDIPVIALAAWVRGARAPQAGPAQLQFTADGRLAQLQQDGWTLEYGDWRPQPGPGLELPMRISAERGAARVRLVVDAWNTGGTDP</sequence>
<evidence type="ECO:0000256" key="11">
    <source>
        <dbReference type="ARBA" id="ARBA00023237"/>
    </source>
</evidence>
<evidence type="ECO:0000256" key="4">
    <source>
        <dbReference type="ARBA" id="ARBA00016202"/>
    </source>
</evidence>
<evidence type="ECO:0000313" key="16">
    <source>
        <dbReference type="Proteomes" id="UP000262917"/>
    </source>
</evidence>
<comment type="subcellular location">
    <subcellularLocation>
        <location evidence="1 13">Cell outer membrane</location>
        <topology evidence="1 13">Lipid-anchor</topology>
    </subcellularLocation>
</comment>
<dbReference type="OrthoDB" id="9797618at2"/>
<keyword evidence="6 13" id="KW-0732">Signal</keyword>
<organism evidence="15 16">
    <name type="scientific">Cognatiluteimonas weifangensis</name>
    <dbReference type="NCBI Taxonomy" id="2303539"/>
    <lineage>
        <taxon>Bacteria</taxon>
        <taxon>Pseudomonadati</taxon>
        <taxon>Pseudomonadota</taxon>
        <taxon>Gammaproteobacteria</taxon>
        <taxon>Lysobacterales</taxon>
        <taxon>Lysobacteraceae</taxon>
        <taxon>Cognatiluteimonas</taxon>
    </lineage>
</organism>
<dbReference type="Gene3D" id="2.50.20.10">
    <property type="entry name" value="Lipoprotein localisation LolA/LolB/LppX"/>
    <property type="match status" value="1"/>
</dbReference>
<accession>A0A372DJ80</accession>
<dbReference type="CDD" id="cd16326">
    <property type="entry name" value="LolB"/>
    <property type="match status" value="1"/>
</dbReference>
<proteinExistence type="inferred from homology"/>
<dbReference type="PROSITE" id="PS51257">
    <property type="entry name" value="PROKAR_LIPOPROTEIN"/>
    <property type="match status" value="1"/>
</dbReference>
<evidence type="ECO:0000313" key="15">
    <source>
        <dbReference type="EMBL" id="RFP59342.1"/>
    </source>
</evidence>
<keyword evidence="7 13" id="KW-0653">Protein transport</keyword>
<keyword evidence="12 13" id="KW-0449">Lipoprotein</keyword>
<reference evidence="15 16" key="1">
    <citation type="submission" date="2018-08" db="EMBL/GenBank/DDBJ databases">
        <title>Lysobacter weifangensis sp. nov., a new member of the family 'Xanthomonadaceae', isolated from soil in a farmland.</title>
        <authorList>
            <person name="Zhao H."/>
        </authorList>
    </citation>
    <scope>NUCLEOTIDE SEQUENCE [LARGE SCALE GENOMIC DNA]</scope>
    <source>
        <strain evidence="15 16">WF-2</strain>
    </source>
</reference>
<evidence type="ECO:0000256" key="13">
    <source>
        <dbReference type="HAMAP-Rule" id="MF_00233"/>
    </source>
</evidence>
<dbReference type="GO" id="GO:0044874">
    <property type="term" value="P:lipoprotein localization to outer membrane"/>
    <property type="evidence" value="ECO:0007669"/>
    <property type="project" value="UniProtKB-UniRule"/>
</dbReference>
<dbReference type="GO" id="GO:0015031">
    <property type="term" value="P:protein transport"/>
    <property type="evidence" value="ECO:0007669"/>
    <property type="project" value="UniProtKB-KW"/>
</dbReference>
<evidence type="ECO:0000256" key="1">
    <source>
        <dbReference type="ARBA" id="ARBA00004459"/>
    </source>
</evidence>
<dbReference type="EMBL" id="QVPD01000013">
    <property type="protein sequence ID" value="RFP59342.1"/>
    <property type="molecule type" value="Genomic_DNA"/>
</dbReference>
<evidence type="ECO:0000256" key="6">
    <source>
        <dbReference type="ARBA" id="ARBA00022729"/>
    </source>
</evidence>
<dbReference type="InterPro" id="IPR004565">
    <property type="entry name" value="OM_lipoprot_LolB"/>
</dbReference>
<evidence type="ECO:0000256" key="8">
    <source>
        <dbReference type="ARBA" id="ARBA00023136"/>
    </source>
</evidence>
<dbReference type="AlphaFoldDB" id="A0A372DJ80"/>
<comment type="similarity">
    <text evidence="2 13">Belongs to the LolB family.</text>
</comment>
<comment type="caution">
    <text evidence="15">The sequence shown here is derived from an EMBL/GenBank/DDBJ whole genome shotgun (WGS) entry which is preliminary data.</text>
</comment>
<keyword evidence="8 13" id="KW-0472">Membrane</keyword>
<dbReference type="SUPFAM" id="SSF89392">
    <property type="entry name" value="Prokaryotic lipoproteins and lipoprotein localization factors"/>
    <property type="match status" value="1"/>
</dbReference>
<dbReference type="Pfam" id="PF03550">
    <property type="entry name" value="LolB"/>
    <property type="match status" value="1"/>
</dbReference>
<evidence type="ECO:0000256" key="14">
    <source>
        <dbReference type="SAM" id="SignalP"/>
    </source>
</evidence>
<gene>
    <name evidence="13 15" type="primary">lolB</name>
    <name evidence="15" type="ORF">D0Y53_11195</name>
</gene>
<dbReference type="RefSeq" id="WP_117203403.1">
    <property type="nucleotide sequence ID" value="NZ_JBHTBK010000015.1"/>
</dbReference>
<dbReference type="HAMAP" id="MF_00233">
    <property type="entry name" value="LolB"/>
    <property type="match status" value="1"/>
</dbReference>
<evidence type="ECO:0000256" key="12">
    <source>
        <dbReference type="ARBA" id="ARBA00023288"/>
    </source>
</evidence>
<comment type="function">
    <text evidence="13">Plays a critical role in the incorporation of lipoproteins in the outer membrane after they are released by the LolA protein.</text>
</comment>
<feature type="chain" id="PRO_5017060633" description="Outer-membrane lipoprotein LolB" evidence="14">
    <location>
        <begin position="26"/>
        <end position="212"/>
    </location>
</feature>
<feature type="signal peptide" evidence="14">
    <location>
        <begin position="1"/>
        <end position="25"/>
    </location>
</feature>
<evidence type="ECO:0000256" key="3">
    <source>
        <dbReference type="ARBA" id="ARBA00011245"/>
    </source>
</evidence>